<gene>
    <name evidence="7" type="ORF">ACFSTF_12090</name>
</gene>
<dbReference type="PIRSF" id="PIRSF006060">
    <property type="entry name" value="AA_transporter"/>
    <property type="match status" value="1"/>
</dbReference>
<protein>
    <submittedName>
        <fullName evidence="7">Amino acid permease</fullName>
    </submittedName>
</protein>
<dbReference type="Pfam" id="PF13520">
    <property type="entry name" value="AA_permease_2"/>
    <property type="match status" value="1"/>
</dbReference>
<dbReference type="PANTHER" id="PTHR43243:SF4">
    <property type="entry name" value="CATIONIC AMINO ACID TRANSPORTER 4"/>
    <property type="match status" value="1"/>
</dbReference>
<organism evidence="7 8">
    <name type="scientific">Terrilactibacillus laevilacticus</name>
    <dbReference type="NCBI Taxonomy" id="1380157"/>
    <lineage>
        <taxon>Bacteria</taxon>
        <taxon>Bacillati</taxon>
        <taxon>Bacillota</taxon>
        <taxon>Bacilli</taxon>
        <taxon>Bacillales</taxon>
        <taxon>Bacillaceae</taxon>
        <taxon>Terrilactibacillus</taxon>
    </lineage>
</organism>
<keyword evidence="8" id="KW-1185">Reference proteome</keyword>
<evidence type="ECO:0000256" key="6">
    <source>
        <dbReference type="SAM" id="Phobius"/>
    </source>
</evidence>
<dbReference type="Gene3D" id="1.20.1740.10">
    <property type="entry name" value="Amino acid/polyamine transporter I"/>
    <property type="match status" value="1"/>
</dbReference>
<evidence type="ECO:0000256" key="2">
    <source>
        <dbReference type="ARBA" id="ARBA00022448"/>
    </source>
</evidence>
<evidence type="ECO:0000313" key="7">
    <source>
        <dbReference type="EMBL" id="MFD2618049.1"/>
    </source>
</evidence>
<feature type="transmembrane region" description="Helical" evidence="6">
    <location>
        <begin position="378"/>
        <end position="396"/>
    </location>
</feature>
<feature type="transmembrane region" description="Helical" evidence="6">
    <location>
        <begin position="182"/>
        <end position="203"/>
    </location>
</feature>
<feature type="transmembrane region" description="Helical" evidence="6">
    <location>
        <begin position="26"/>
        <end position="46"/>
    </location>
</feature>
<reference evidence="8" key="1">
    <citation type="journal article" date="2019" name="Int. J. Syst. Evol. Microbiol.">
        <title>The Global Catalogue of Microorganisms (GCM) 10K type strain sequencing project: providing services to taxonomists for standard genome sequencing and annotation.</title>
        <authorList>
            <consortium name="The Broad Institute Genomics Platform"/>
            <consortium name="The Broad Institute Genome Sequencing Center for Infectious Disease"/>
            <person name="Wu L."/>
            <person name="Ma J."/>
        </authorList>
    </citation>
    <scope>NUCLEOTIDE SEQUENCE [LARGE SCALE GENOMIC DNA]</scope>
    <source>
        <strain evidence="8">TISTR 2241</strain>
    </source>
</reference>
<dbReference type="RefSeq" id="WP_141190156.1">
    <property type="nucleotide sequence ID" value="NZ_JBHUMR010000014.1"/>
</dbReference>
<feature type="transmembrane region" description="Helical" evidence="6">
    <location>
        <begin position="254"/>
        <end position="278"/>
    </location>
</feature>
<feature type="transmembrane region" description="Helical" evidence="6">
    <location>
        <begin position="353"/>
        <end position="372"/>
    </location>
</feature>
<keyword evidence="2" id="KW-0813">Transport</keyword>
<accession>A0ABW5PT29</accession>
<dbReference type="PANTHER" id="PTHR43243">
    <property type="entry name" value="INNER MEMBRANE TRANSPORTER YGJI-RELATED"/>
    <property type="match status" value="1"/>
</dbReference>
<feature type="transmembrane region" description="Helical" evidence="6">
    <location>
        <begin position="58"/>
        <end position="79"/>
    </location>
</feature>
<keyword evidence="5 6" id="KW-0472">Membrane</keyword>
<sequence length="467" mass="50324">MFKRKKSIKRMQANVKTNQMKKTLSLWQLVAIGLGGIIGVGVFVLTGQVAHDYAGPGVALSFIIAGLCSAAAALCYAEFSGLIPVAGSAYTYSYAVLGEFFAWFIGWDILLEYTLVVSVVAIGWAGYFGSILDVFGIHLPVWAQGAMGTGDGHVFNVLAFIVSMGMAILLSGGMKMAAKFNTWLVIIKIAAILLIIIAGSFFINKANWHPFMPHGFGGVMTGASIVFFAVFGYDTLTTAAEEAKNPRRDLPLAVMISLVIALILYVCVTLVITGMVPLSVLGSAAPVADAFKVANLPWIGFIIAISAVVGITSVIFSFLLGASRIWFSMSRDGLLPAYFSKLHAKYKTPHRTTLIVGLVSGTLAGLFPLGVISEMVNIGTLSAFFLICASIIVLRVQQPNLPRKFKTPLVPFIPIVGMVSCLLLMIELPLGTWIRFIIWLAIGLVVYYTYGVHHSKVKARLEQEKIG</sequence>
<feature type="transmembrane region" description="Helical" evidence="6">
    <location>
        <begin position="152"/>
        <end position="170"/>
    </location>
</feature>
<keyword evidence="4 6" id="KW-1133">Transmembrane helix</keyword>
<dbReference type="EMBL" id="JBHUMR010000014">
    <property type="protein sequence ID" value="MFD2618049.1"/>
    <property type="molecule type" value="Genomic_DNA"/>
</dbReference>
<name>A0ABW5PT29_9BACI</name>
<evidence type="ECO:0000313" key="8">
    <source>
        <dbReference type="Proteomes" id="UP001597458"/>
    </source>
</evidence>
<comment type="subcellular location">
    <subcellularLocation>
        <location evidence="1">Membrane</location>
        <topology evidence="1">Multi-pass membrane protein</topology>
    </subcellularLocation>
</comment>
<comment type="caution">
    <text evidence="7">The sequence shown here is derived from an EMBL/GenBank/DDBJ whole genome shotgun (WGS) entry which is preliminary data.</text>
</comment>
<feature type="transmembrane region" description="Helical" evidence="6">
    <location>
        <begin position="100"/>
        <end position="132"/>
    </location>
</feature>
<feature type="transmembrane region" description="Helical" evidence="6">
    <location>
        <begin position="298"/>
        <end position="321"/>
    </location>
</feature>
<dbReference type="InterPro" id="IPR002293">
    <property type="entry name" value="AA/rel_permease1"/>
</dbReference>
<evidence type="ECO:0000256" key="4">
    <source>
        <dbReference type="ARBA" id="ARBA00022989"/>
    </source>
</evidence>
<feature type="transmembrane region" description="Helical" evidence="6">
    <location>
        <begin position="432"/>
        <end position="450"/>
    </location>
</feature>
<evidence type="ECO:0000256" key="5">
    <source>
        <dbReference type="ARBA" id="ARBA00023136"/>
    </source>
</evidence>
<dbReference type="Proteomes" id="UP001597458">
    <property type="component" value="Unassembled WGS sequence"/>
</dbReference>
<feature type="transmembrane region" description="Helical" evidence="6">
    <location>
        <begin position="408"/>
        <end position="426"/>
    </location>
</feature>
<feature type="transmembrane region" description="Helical" evidence="6">
    <location>
        <begin position="215"/>
        <end position="233"/>
    </location>
</feature>
<proteinExistence type="predicted"/>
<evidence type="ECO:0000256" key="3">
    <source>
        <dbReference type="ARBA" id="ARBA00022692"/>
    </source>
</evidence>
<keyword evidence="3 6" id="KW-0812">Transmembrane</keyword>
<evidence type="ECO:0000256" key="1">
    <source>
        <dbReference type="ARBA" id="ARBA00004141"/>
    </source>
</evidence>